<sequence length="136" mass="16007">ENRKLSEAKNYQKQRIKIAKIHEKIMNMRTDFLNKLSTYIIKNHDIICIEDLNTKGLLRNHKLAKSIVDVSWANFVNKLEYKAKWYGKEIIKIDRLYPSSQICSVCGHRDGKKALNIREWTCPICNTYHDRDINAA</sequence>
<keyword evidence="3" id="KW-0815">Transposition</keyword>
<evidence type="ECO:0000256" key="2">
    <source>
        <dbReference type="ARBA" id="ARBA00011044"/>
    </source>
</evidence>
<organism evidence="8 9">
    <name type="scientific">Fusobacterium mortiferum</name>
    <dbReference type="NCBI Taxonomy" id="850"/>
    <lineage>
        <taxon>Bacteria</taxon>
        <taxon>Fusobacteriati</taxon>
        <taxon>Fusobacteriota</taxon>
        <taxon>Fusobacteriia</taxon>
        <taxon>Fusobacteriales</taxon>
        <taxon>Fusobacteriaceae</taxon>
        <taxon>Fusobacterium</taxon>
    </lineage>
</organism>
<dbReference type="RefSeq" id="WP_204717011.1">
    <property type="nucleotide sequence ID" value="NZ_JACJLT010000385.1"/>
</dbReference>
<keyword evidence="9" id="KW-1185">Reference proteome</keyword>
<dbReference type="Pfam" id="PF01385">
    <property type="entry name" value="OrfB_IS605"/>
    <property type="match status" value="1"/>
</dbReference>
<dbReference type="PANTHER" id="PTHR30405">
    <property type="entry name" value="TRANSPOSASE"/>
    <property type="match status" value="1"/>
</dbReference>
<dbReference type="Pfam" id="PF07282">
    <property type="entry name" value="Cas12f1-like_TNB"/>
    <property type="match status" value="1"/>
</dbReference>
<dbReference type="InterPro" id="IPR001959">
    <property type="entry name" value="Transposase"/>
</dbReference>
<comment type="similarity">
    <text evidence="2">In the N-terminal section; belongs to the transposase 2 family.</text>
</comment>
<protein>
    <submittedName>
        <fullName evidence="8">IS200/IS605 family element transposase accessory protein TnpB</fullName>
    </submittedName>
</protein>
<evidence type="ECO:0000259" key="7">
    <source>
        <dbReference type="Pfam" id="PF07282"/>
    </source>
</evidence>
<feature type="non-terminal residue" evidence="8">
    <location>
        <position position="136"/>
    </location>
</feature>
<dbReference type="InterPro" id="IPR051399">
    <property type="entry name" value="RNA-guided_DNA_endo/Transpos"/>
</dbReference>
<feature type="domain" description="Probable transposase IS891/IS1136/IS1341" evidence="6">
    <location>
        <begin position="3"/>
        <end position="60"/>
    </location>
</feature>
<feature type="non-terminal residue" evidence="8">
    <location>
        <position position="1"/>
    </location>
</feature>
<evidence type="ECO:0000313" key="8">
    <source>
        <dbReference type="EMBL" id="MBM6876429.1"/>
    </source>
</evidence>
<dbReference type="NCBIfam" id="NF040570">
    <property type="entry name" value="guided_TnpB"/>
    <property type="match status" value="1"/>
</dbReference>
<evidence type="ECO:0000256" key="3">
    <source>
        <dbReference type="ARBA" id="ARBA00022578"/>
    </source>
</evidence>
<feature type="domain" description="Cas12f1-like TNB" evidence="7">
    <location>
        <begin position="72"/>
        <end position="136"/>
    </location>
</feature>
<dbReference type="PANTHER" id="PTHR30405:SF25">
    <property type="entry name" value="RNA-GUIDED DNA ENDONUCLEASE INSQ-RELATED"/>
    <property type="match status" value="1"/>
</dbReference>
<name>A0ABS2G4S6_FUSMR</name>
<dbReference type="NCBIfam" id="TIGR01766">
    <property type="entry name" value="IS200/IS605 family accessory protein TnpB-like domain"/>
    <property type="match status" value="1"/>
</dbReference>
<evidence type="ECO:0000259" key="6">
    <source>
        <dbReference type="Pfam" id="PF01385"/>
    </source>
</evidence>
<accession>A0ABS2G4S6</accession>
<dbReference type="EMBL" id="JACJLT010000385">
    <property type="protein sequence ID" value="MBM6876429.1"/>
    <property type="molecule type" value="Genomic_DNA"/>
</dbReference>
<comment type="similarity">
    <text evidence="1">In the C-terminal section; belongs to the transposase 35 family.</text>
</comment>
<evidence type="ECO:0000256" key="4">
    <source>
        <dbReference type="ARBA" id="ARBA00023125"/>
    </source>
</evidence>
<reference evidence="8 9" key="1">
    <citation type="journal article" date="2021" name="Sci. Rep.">
        <title>The distribution of antibiotic resistance genes in chicken gut microbiota commensals.</title>
        <authorList>
            <person name="Juricova H."/>
            <person name="Matiasovicova J."/>
            <person name="Kubasova T."/>
            <person name="Cejkova D."/>
            <person name="Rychlik I."/>
        </authorList>
    </citation>
    <scope>NUCLEOTIDE SEQUENCE [LARGE SCALE GENOMIC DNA]</scope>
    <source>
        <strain evidence="8 9">An425</strain>
    </source>
</reference>
<dbReference type="InterPro" id="IPR010095">
    <property type="entry name" value="Cas12f1-like_TNB"/>
</dbReference>
<evidence type="ECO:0000256" key="1">
    <source>
        <dbReference type="ARBA" id="ARBA00008761"/>
    </source>
</evidence>
<gene>
    <name evidence="8" type="primary">tnpB</name>
    <name evidence="8" type="ORF">H6A04_12450</name>
</gene>
<comment type="caution">
    <text evidence="8">The sequence shown here is derived from an EMBL/GenBank/DDBJ whole genome shotgun (WGS) entry which is preliminary data.</text>
</comment>
<keyword evidence="4" id="KW-0238">DNA-binding</keyword>
<evidence type="ECO:0000313" key="9">
    <source>
        <dbReference type="Proteomes" id="UP000728968"/>
    </source>
</evidence>
<proteinExistence type="inferred from homology"/>
<keyword evidence="5" id="KW-0233">DNA recombination</keyword>
<evidence type="ECO:0000256" key="5">
    <source>
        <dbReference type="ARBA" id="ARBA00023172"/>
    </source>
</evidence>
<dbReference type="Proteomes" id="UP000728968">
    <property type="component" value="Unassembled WGS sequence"/>
</dbReference>